<dbReference type="PROSITE" id="PS00629">
    <property type="entry name" value="IMP_1"/>
    <property type="match status" value="1"/>
</dbReference>
<feature type="binding site" evidence="9">
    <location>
        <begin position="91"/>
        <end position="94"/>
    </location>
    <ligand>
        <name>substrate</name>
    </ligand>
</feature>
<feature type="binding site" evidence="9">
    <location>
        <position position="89"/>
    </location>
    <ligand>
        <name>Mg(2+)</name>
        <dbReference type="ChEBI" id="CHEBI:18420"/>
        <label>1</label>
    </ligand>
</feature>
<feature type="binding site" evidence="9">
    <location>
        <position position="89"/>
    </location>
    <ligand>
        <name>Mg(2+)</name>
        <dbReference type="ChEBI" id="CHEBI:18420"/>
        <label>2</label>
    </ligand>
</feature>
<comment type="subcellular location">
    <subcellularLocation>
        <location evidence="9">Cell inner membrane</location>
        <topology evidence="9">Peripheral membrane protein</topology>
        <orientation evidence="9">Cytoplasmic side</orientation>
    </subcellularLocation>
</comment>
<feature type="binding site" evidence="9">
    <location>
        <position position="69"/>
    </location>
    <ligand>
        <name>Mg(2+)</name>
        <dbReference type="ChEBI" id="CHEBI:18420"/>
        <label>1</label>
    </ligand>
</feature>
<keyword evidence="8 9" id="KW-0472">Membrane</keyword>
<keyword evidence="3 9" id="KW-1003">Cell membrane</keyword>
<keyword evidence="7 9" id="KW-0460">Magnesium</keyword>
<dbReference type="InterPro" id="IPR006240">
    <property type="entry name" value="CysQ"/>
</dbReference>
<dbReference type="KEGG" id="wma:WM2015_524"/>
<dbReference type="InterPro" id="IPR000760">
    <property type="entry name" value="Inositol_monophosphatase-like"/>
</dbReference>
<name>A0A0K0XTF7_9GAMM</name>
<dbReference type="PANTHER" id="PTHR43028:SF5">
    <property type="entry name" value="3'(2'),5'-BISPHOSPHATE NUCLEOTIDASE 1"/>
    <property type="match status" value="1"/>
</dbReference>
<evidence type="ECO:0000256" key="2">
    <source>
        <dbReference type="ARBA" id="ARBA00005289"/>
    </source>
</evidence>
<evidence type="ECO:0000256" key="1">
    <source>
        <dbReference type="ARBA" id="ARBA00001625"/>
    </source>
</evidence>
<dbReference type="Pfam" id="PF00459">
    <property type="entry name" value="Inositol_P"/>
    <property type="match status" value="1"/>
</dbReference>
<feature type="binding site" evidence="10">
    <location>
        <position position="69"/>
    </location>
    <ligand>
        <name>Mg(2+)</name>
        <dbReference type="ChEBI" id="CHEBI:18420"/>
        <label>1</label>
        <note>catalytic</note>
    </ligand>
</feature>
<dbReference type="GO" id="GO:0000103">
    <property type="term" value="P:sulfate assimilation"/>
    <property type="evidence" value="ECO:0007669"/>
    <property type="project" value="TreeGrafter"/>
</dbReference>
<evidence type="ECO:0000256" key="4">
    <source>
        <dbReference type="ARBA" id="ARBA00022519"/>
    </source>
</evidence>
<evidence type="ECO:0000256" key="7">
    <source>
        <dbReference type="ARBA" id="ARBA00022842"/>
    </source>
</evidence>
<dbReference type="OrthoDB" id="9785695at2"/>
<feature type="binding site" evidence="9">
    <location>
        <position position="69"/>
    </location>
    <ligand>
        <name>substrate</name>
    </ligand>
</feature>
<dbReference type="InterPro" id="IPR050725">
    <property type="entry name" value="CysQ/Inositol_MonoPase"/>
</dbReference>
<dbReference type="FunFam" id="3.30.540.10:FF:000007">
    <property type="entry name" value="3'(2'),5'-bisphosphate nucleotidase CysQ"/>
    <property type="match status" value="1"/>
</dbReference>
<dbReference type="HAMAP" id="MF_02095">
    <property type="entry name" value="CysQ"/>
    <property type="match status" value="1"/>
</dbReference>
<dbReference type="GO" id="GO:0050427">
    <property type="term" value="P:3'-phosphoadenosine 5'-phosphosulfate metabolic process"/>
    <property type="evidence" value="ECO:0007669"/>
    <property type="project" value="TreeGrafter"/>
</dbReference>
<feature type="binding site" evidence="9">
    <location>
        <position position="91"/>
    </location>
    <ligand>
        <name>Mg(2+)</name>
        <dbReference type="ChEBI" id="CHEBI:18420"/>
        <label>1</label>
    </ligand>
</feature>
<feature type="binding site" evidence="10">
    <location>
        <position position="216"/>
    </location>
    <ligand>
        <name>Mg(2+)</name>
        <dbReference type="ChEBI" id="CHEBI:18420"/>
        <label>1</label>
        <note>catalytic</note>
    </ligand>
</feature>
<dbReference type="EMBL" id="CP012154">
    <property type="protein sequence ID" value="AKS40906.1"/>
    <property type="molecule type" value="Genomic_DNA"/>
</dbReference>
<keyword evidence="5 9" id="KW-0479">Metal-binding</keyword>
<dbReference type="Gene3D" id="3.30.540.10">
    <property type="entry name" value="Fructose-1,6-Bisphosphatase, subunit A, domain 1"/>
    <property type="match status" value="1"/>
</dbReference>
<evidence type="ECO:0000256" key="5">
    <source>
        <dbReference type="ARBA" id="ARBA00022723"/>
    </source>
</evidence>
<dbReference type="EC" id="3.1.3.7" evidence="9"/>
<proteinExistence type="inferred from homology"/>
<dbReference type="PRINTS" id="PR00377">
    <property type="entry name" value="IMPHPHTASES"/>
</dbReference>
<dbReference type="InterPro" id="IPR020583">
    <property type="entry name" value="Inositol_monoP_metal-BS"/>
</dbReference>
<feature type="binding site" evidence="9">
    <location>
        <position position="92"/>
    </location>
    <ligand>
        <name>Mg(2+)</name>
        <dbReference type="ChEBI" id="CHEBI:18420"/>
        <label>2</label>
    </ligand>
</feature>
<comment type="cofactor">
    <cofactor evidence="9 10">
        <name>Mg(2+)</name>
        <dbReference type="ChEBI" id="CHEBI:18420"/>
    </cofactor>
</comment>
<evidence type="ECO:0000313" key="11">
    <source>
        <dbReference type="EMBL" id="AKS40906.1"/>
    </source>
</evidence>
<accession>A0A0K0XTF7</accession>
<dbReference type="GO" id="GO:0008441">
    <property type="term" value="F:3'(2'),5'-bisphosphate nucleotidase activity"/>
    <property type="evidence" value="ECO:0007669"/>
    <property type="project" value="UniProtKB-UniRule"/>
</dbReference>
<keyword evidence="12" id="KW-1185">Reference proteome</keyword>
<reference evidence="11 12" key="1">
    <citation type="submission" date="2015-07" db="EMBL/GenBank/DDBJ databases">
        <authorList>
            <person name="Noorani M."/>
        </authorList>
    </citation>
    <scope>NUCLEOTIDE SEQUENCE [LARGE SCALE GENOMIC DNA]</scope>
    <source>
        <strain evidence="11 12">KCTC 42284</strain>
    </source>
</reference>
<dbReference type="Gene3D" id="3.40.190.80">
    <property type="match status" value="1"/>
</dbReference>
<dbReference type="NCBIfam" id="TIGR01331">
    <property type="entry name" value="bisphos_cysQ"/>
    <property type="match status" value="1"/>
</dbReference>
<comment type="similarity">
    <text evidence="2 9">Belongs to the inositol monophosphatase superfamily. CysQ family.</text>
</comment>
<evidence type="ECO:0000256" key="9">
    <source>
        <dbReference type="HAMAP-Rule" id="MF_02095"/>
    </source>
</evidence>
<evidence type="ECO:0000256" key="10">
    <source>
        <dbReference type="PIRSR" id="PIRSR600760-2"/>
    </source>
</evidence>
<evidence type="ECO:0000256" key="3">
    <source>
        <dbReference type="ARBA" id="ARBA00022475"/>
    </source>
</evidence>
<dbReference type="RefSeq" id="WP_049724581.1">
    <property type="nucleotide sequence ID" value="NZ_CP012154.1"/>
</dbReference>
<comment type="function">
    <text evidence="9">Converts adenosine-3',5'-bisphosphate (PAP) to AMP.</text>
</comment>
<dbReference type="AlphaFoldDB" id="A0A0K0XTF7"/>
<dbReference type="InterPro" id="IPR020550">
    <property type="entry name" value="Inositol_monophosphatase_CS"/>
</dbReference>
<feature type="binding site" evidence="10">
    <location>
        <position position="91"/>
    </location>
    <ligand>
        <name>Mg(2+)</name>
        <dbReference type="ChEBI" id="CHEBI:18420"/>
        <label>1</label>
        <note>catalytic</note>
    </ligand>
</feature>
<comment type="catalytic activity">
    <reaction evidence="1 9">
        <text>adenosine 3',5'-bisphosphate + H2O = AMP + phosphate</text>
        <dbReference type="Rhea" id="RHEA:10040"/>
        <dbReference type="ChEBI" id="CHEBI:15377"/>
        <dbReference type="ChEBI" id="CHEBI:43474"/>
        <dbReference type="ChEBI" id="CHEBI:58343"/>
        <dbReference type="ChEBI" id="CHEBI:456215"/>
        <dbReference type="EC" id="3.1.3.7"/>
    </reaction>
</comment>
<keyword evidence="4 9" id="KW-0997">Cell inner membrane</keyword>
<dbReference type="GO" id="GO:0005886">
    <property type="term" value="C:plasma membrane"/>
    <property type="evidence" value="ECO:0007669"/>
    <property type="project" value="UniProtKB-SubCell"/>
</dbReference>
<feature type="binding site" evidence="10">
    <location>
        <position position="92"/>
    </location>
    <ligand>
        <name>Mg(2+)</name>
        <dbReference type="ChEBI" id="CHEBI:18420"/>
        <label>1</label>
        <note>catalytic</note>
    </ligand>
</feature>
<dbReference type="Proteomes" id="UP000066624">
    <property type="component" value="Chromosome"/>
</dbReference>
<dbReference type="GO" id="GO:0046854">
    <property type="term" value="P:phosphatidylinositol phosphate biosynthetic process"/>
    <property type="evidence" value="ECO:0007669"/>
    <property type="project" value="InterPro"/>
</dbReference>
<dbReference type="GO" id="GO:0000287">
    <property type="term" value="F:magnesium ion binding"/>
    <property type="evidence" value="ECO:0007669"/>
    <property type="project" value="UniProtKB-UniRule"/>
</dbReference>
<organism evidence="11 12">
    <name type="scientific">Wenzhouxiangella marina</name>
    <dbReference type="NCBI Taxonomy" id="1579979"/>
    <lineage>
        <taxon>Bacteria</taxon>
        <taxon>Pseudomonadati</taxon>
        <taxon>Pseudomonadota</taxon>
        <taxon>Gammaproteobacteria</taxon>
        <taxon>Chromatiales</taxon>
        <taxon>Wenzhouxiangellaceae</taxon>
        <taxon>Wenzhouxiangella</taxon>
    </lineage>
</organism>
<feature type="binding site" evidence="10">
    <location>
        <position position="89"/>
    </location>
    <ligand>
        <name>Mg(2+)</name>
        <dbReference type="ChEBI" id="CHEBI:18420"/>
        <label>1</label>
        <note>catalytic</note>
    </ligand>
</feature>
<dbReference type="FunFam" id="3.40.190.80:FF:000005">
    <property type="entry name" value="3'(2'),5'-bisphosphate nucleotidase CysQ"/>
    <property type="match status" value="1"/>
</dbReference>
<evidence type="ECO:0000313" key="12">
    <source>
        <dbReference type="Proteomes" id="UP000066624"/>
    </source>
</evidence>
<protein>
    <recommendedName>
        <fullName evidence="9">3'(2'),5'-bisphosphate nucleotidase CysQ</fullName>
        <ecNumber evidence="9">3.1.3.7</ecNumber>
    </recommendedName>
    <alternativeName>
        <fullName evidence="9">3'(2'),5-bisphosphonucleoside 3'(2')-phosphohydrolase</fullName>
    </alternativeName>
    <alternativeName>
        <fullName evidence="9">3'-phosphoadenosine 5'-phosphate phosphatase</fullName>
        <shortName evidence="9">PAP phosphatase</shortName>
    </alternativeName>
</protein>
<dbReference type="PANTHER" id="PTHR43028">
    <property type="entry name" value="3'(2'),5'-BISPHOSPHATE NUCLEOTIDASE 1"/>
    <property type="match status" value="1"/>
</dbReference>
<gene>
    <name evidence="9" type="primary">cysQ</name>
    <name evidence="11" type="ORF">WM2015_524</name>
</gene>
<feature type="binding site" evidence="9">
    <location>
        <position position="216"/>
    </location>
    <ligand>
        <name>Mg(2+)</name>
        <dbReference type="ChEBI" id="CHEBI:18420"/>
        <label>2</label>
    </ligand>
</feature>
<dbReference type="PATRIC" id="fig|1579979.3.peg.529"/>
<feature type="binding site" evidence="9">
    <location>
        <position position="216"/>
    </location>
    <ligand>
        <name>substrate</name>
    </ligand>
</feature>
<evidence type="ECO:0000256" key="8">
    <source>
        <dbReference type="ARBA" id="ARBA00023136"/>
    </source>
</evidence>
<evidence type="ECO:0000256" key="6">
    <source>
        <dbReference type="ARBA" id="ARBA00022801"/>
    </source>
</evidence>
<sequence length="278" mass="30469">MDRTHLLAQVRQAVSDAGAAILEVYAHPSRFDTEIKADDSPLTAADRAANRIIETALHELTPEIPILSEESAQAPWSERRHWTRCWVVDPLDGTKEFLKRNDEFTVNVALVENHRPTLGVVYAPALGRWFYAARDGGAWRQDGQKMPVRVEVCEKIADRPWQVVGSRSHNTPEVDAFVERLGDAELVAMGSSLKLCLVADGSADVYPRLGPTSEWDTCAAQAVVEEAGGQVLDAMTGQPLSYNARETLLNPHFICCARPNPAWFPAVQSQAAATEAAG</sequence>
<dbReference type="CDD" id="cd01638">
    <property type="entry name" value="CysQ"/>
    <property type="match status" value="1"/>
</dbReference>
<dbReference type="SUPFAM" id="SSF56655">
    <property type="entry name" value="Carbohydrate phosphatase"/>
    <property type="match status" value="1"/>
</dbReference>
<dbReference type="STRING" id="1579979.WM2015_524"/>
<keyword evidence="6 9" id="KW-0378">Hydrolase</keyword>
<dbReference type="PROSITE" id="PS00630">
    <property type="entry name" value="IMP_2"/>
    <property type="match status" value="1"/>
</dbReference>